<feature type="compositionally biased region" description="Polar residues" evidence="1">
    <location>
        <begin position="7"/>
        <end position="24"/>
    </location>
</feature>
<reference evidence="2 3" key="1">
    <citation type="journal article" date="2012" name="BMC Genomics">
        <title>Tools to kill: Genome of one of the most destructive plant pathogenic fungi Macrophomina phaseolina.</title>
        <authorList>
            <person name="Islam M.S."/>
            <person name="Haque M.S."/>
            <person name="Islam M.M."/>
            <person name="Emdad E.M."/>
            <person name="Halim A."/>
            <person name="Hossen Q.M.M."/>
            <person name="Hossain M.Z."/>
            <person name="Ahmed B."/>
            <person name="Rahim S."/>
            <person name="Rahman M.S."/>
            <person name="Alam M.M."/>
            <person name="Hou S."/>
            <person name="Wan X."/>
            <person name="Saito J.A."/>
            <person name="Alam M."/>
        </authorList>
    </citation>
    <scope>NUCLEOTIDE SEQUENCE [LARGE SCALE GENOMIC DNA]</scope>
    <source>
        <strain evidence="2 3">MS6</strain>
    </source>
</reference>
<evidence type="ECO:0000313" key="3">
    <source>
        <dbReference type="Proteomes" id="UP000007129"/>
    </source>
</evidence>
<dbReference type="AlphaFoldDB" id="K2RHK4"/>
<dbReference type="Proteomes" id="UP000007129">
    <property type="component" value="Unassembled WGS sequence"/>
</dbReference>
<evidence type="ECO:0000256" key="1">
    <source>
        <dbReference type="SAM" id="MobiDB-lite"/>
    </source>
</evidence>
<dbReference type="EMBL" id="AHHD01000375">
    <property type="protein sequence ID" value="EKG14063.1"/>
    <property type="molecule type" value="Genomic_DNA"/>
</dbReference>
<protein>
    <submittedName>
        <fullName evidence="2">Uncharacterized protein</fullName>
    </submittedName>
</protein>
<name>K2RHK4_MACPH</name>
<feature type="compositionally biased region" description="Low complexity" evidence="1">
    <location>
        <begin position="35"/>
        <end position="44"/>
    </location>
</feature>
<proteinExistence type="predicted"/>
<dbReference type="VEuPathDB" id="FungiDB:MPH_08805"/>
<dbReference type="HOGENOM" id="CLU_1704565_0_0_1"/>
<accession>K2RHK4</accession>
<organism evidence="2 3">
    <name type="scientific">Macrophomina phaseolina (strain MS6)</name>
    <name type="common">Charcoal rot fungus</name>
    <dbReference type="NCBI Taxonomy" id="1126212"/>
    <lineage>
        <taxon>Eukaryota</taxon>
        <taxon>Fungi</taxon>
        <taxon>Dikarya</taxon>
        <taxon>Ascomycota</taxon>
        <taxon>Pezizomycotina</taxon>
        <taxon>Dothideomycetes</taxon>
        <taxon>Dothideomycetes incertae sedis</taxon>
        <taxon>Botryosphaeriales</taxon>
        <taxon>Botryosphaeriaceae</taxon>
        <taxon>Macrophomina</taxon>
    </lineage>
</organism>
<feature type="region of interest" description="Disordered" evidence="1">
    <location>
        <begin position="1"/>
        <end position="44"/>
    </location>
</feature>
<sequence>MADSKSPPIQVQANQGHSSHQALRSPTPRLQALKSPLSSTTSFPSSTIPFLHRLVLLPLLPRLSPPDPGISSPRISLAASKRSRNGTSTPSSSLSPSPLQYGLLDRDRDRNPPKASDLTLEESLEFSDGGGGGAVNRVSISFKEMGLRRLLGTP</sequence>
<feature type="region of interest" description="Disordered" evidence="1">
    <location>
        <begin position="62"/>
        <end position="134"/>
    </location>
</feature>
<comment type="caution">
    <text evidence="2">The sequence shown here is derived from an EMBL/GenBank/DDBJ whole genome shotgun (WGS) entry which is preliminary data.</text>
</comment>
<dbReference type="InParanoid" id="K2RHK4"/>
<feature type="compositionally biased region" description="Low complexity" evidence="1">
    <location>
        <begin position="87"/>
        <end position="99"/>
    </location>
</feature>
<evidence type="ECO:0000313" key="2">
    <source>
        <dbReference type="EMBL" id="EKG14063.1"/>
    </source>
</evidence>
<gene>
    <name evidence="2" type="ORF">MPH_08805</name>
</gene>